<feature type="compositionally biased region" description="Low complexity" evidence="1">
    <location>
        <begin position="247"/>
        <end position="257"/>
    </location>
</feature>
<keyword evidence="3" id="KW-1185">Reference proteome</keyword>
<dbReference type="Proteomes" id="UP000231279">
    <property type="component" value="Unassembled WGS sequence"/>
</dbReference>
<evidence type="ECO:0000313" key="2">
    <source>
        <dbReference type="EMBL" id="PIN10891.1"/>
    </source>
</evidence>
<organism evidence="2 3">
    <name type="scientific">Handroanthus impetiginosus</name>
    <dbReference type="NCBI Taxonomy" id="429701"/>
    <lineage>
        <taxon>Eukaryota</taxon>
        <taxon>Viridiplantae</taxon>
        <taxon>Streptophyta</taxon>
        <taxon>Embryophyta</taxon>
        <taxon>Tracheophyta</taxon>
        <taxon>Spermatophyta</taxon>
        <taxon>Magnoliopsida</taxon>
        <taxon>eudicotyledons</taxon>
        <taxon>Gunneridae</taxon>
        <taxon>Pentapetalae</taxon>
        <taxon>asterids</taxon>
        <taxon>lamiids</taxon>
        <taxon>Lamiales</taxon>
        <taxon>Bignoniaceae</taxon>
        <taxon>Crescentiina</taxon>
        <taxon>Tabebuia alliance</taxon>
        <taxon>Handroanthus</taxon>
    </lineage>
</organism>
<feature type="region of interest" description="Disordered" evidence="1">
    <location>
        <begin position="48"/>
        <end position="75"/>
    </location>
</feature>
<dbReference type="EMBL" id="NKXS01003089">
    <property type="protein sequence ID" value="PIN10891.1"/>
    <property type="molecule type" value="Genomic_DNA"/>
</dbReference>
<dbReference type="OrthoDB" id="1937665at2759"/>
<gene>
    <name evidence="2" type="ORF">CDL12_16515</name>
</gene>
<feature type="region of interest" description="Disordered" evidence="1">
    <location>
        <begin position="201"/>
        <end position="263"/>
    </location>
</feature>
<dbReference type="STRING" id="429701.A0A2G9H038"/>
<comment type="caution">
    <text evidence="2">The sequence shown here is derived from an EMBL/GenBank/DDBJ whole genome shotgun (WGS) entry which is preliminary data.</text>
</comment>
<evidence type="ECO:0000256" key="1">
    <source>
        <dbReference type="SAM" id="MobiDB-lite"/>
    </source>
</evidence>
<dbReference type="AlphaFoldDB" id="A0A2G9H038"/>
<sequence length="263" mass="29468">MASLHQHQHQSNYDRVFFGPIFSDSRRQRGSTSQMCLHKILSIITTVPPPLSTASPPFSETKESSAENDSSDENKVSGFDLNVGFCISPELKESFEEDNNSGLSFSSTNDGFGGGSAVRDGGCFKVNLENDRDRVEKEESSHIKIEEAEKSLTLLIEAATLIFGEFKDDNKPEPEKHDFGQDSDVKKEEVAADIELNERKYRPRSSSCCTGEEMGGEFDENPVRSTRGRTRILPCKYKDSVLEPLTRPSRPRSSIPPSKRRRR</sequence>
<name>A0A2G9H038_9LAMI</name>
<protein>
    <submittedName>
        <fullName evidence="2">Uncharacterized protein</fullName>
    </submittedName>
</protein>
<proteinExistence type="predicted"/>
<reference evidence="3" key="1">
    <citation type="journal article" date="2018" name="Gigascience">
        <title>Genome assembly of the Pink Ipe (Handroanthus impetiginosus, Bignoniaceae), a highly valued, ecologically keystone Neotropical timber forest tree.</title>
        <authorList>
            <person name="Silva-Junior O.B."/>
            <person name="Grattapaglia D."/>
            <person name="Novaes E."/>
            <person name="Collevatti R.G."/>
        </authorList>
    </citation>
    <scope>NUCLEOTIDE SEQUENCE [LARGE SCALE GENOMIC DNA]</scope>
    <source>
        <strain evidence="3">cv. UFG-1</strain>
    </source>
</reference>
<feature type="region of interest" description="Disordered" evidence="1">
    <location>
        <begin position="167"/>
        <end position="188"/>
    </location>
</feature>
<evidence type="ECO:0000313" key="3">
    <source>
        <dbReference type="Proteomes" id="UP000231279"/>
    </source>
</evidence>
<accession>A0A2G9H038</accession>